<sequence>MWKTYFQDCEEVIACVKKYLESCNKGNSSIMEPSFHKDAVIFEGNQPEEGNHAIKGFFDLINGAGQDPNKNPPSEITILDITQTTAVTKTVMVFHGQAYVDYHAFVKTPKGWKITAKIYHTIQ</sequence>
<dbReference type="InterPro" id="IPR039437">
    <property type="entry name" value="FrzH/put_lumazine-bd"/>
</dbReference>
<dbReference type="SUPFAM" id="SSF54427">
    <property type="entry name" value="NTF2-like"/>
    <property type="match status" value="1"/>
</dbReference>
<evidence type="ECO:0000313" key="1">
    <source>
        <dbReference type="EMBL" id="KAK8849281.1"/>
    </source>
</evidence>
<gene>
    <name evidence="1" type="ORF">M9Y10_018649</name>
</gene>
<dbReference type="Proteomes" id="UP001470230">
    <property type="component" value="Unassembled WGS sequence"/>
</dbReference>
<dbReference type="Gene3D" id="3.10.450.50">
    <property type="match status" value="1"/>
</dbReference>
<comment type="caution">
    <text evidence="1">The sequence shown here is derived from an EMBL/GenBank/DDBJ whole genome shotgun (WGS) entry which is preliminary data.</text>
</comment>
<dbReference type="Pfam" id="PF12893">
    <property type="entry name" value="Lumazine_bd_2"/>
    <property type="match status" value="1"/>
</dbReference>
<organism evidence="1 2">
    <name type="scientific">Tritrichomonas musculus</name>
    <dbReference type="NCBI Taxonomy" id="1915356"/>
    <lineage>
        <taxon>Eukaryota</taxon>
        <taxon>Metamonada</taxon>
        <taxon>Parabasalia</taxon>
        <taxon>Tritrichomonadida</taxon>
        <taxon>Tritrichomonadidae</taxon>
        <taxon>Tritrichomonas</taxon>
    </lineage>
</organism>
<proteinExistence type="predicted"/>
<protein>
    <recommendedName>
        <fullName evidence="3">Nuclear transport factor 2 family protein</fullName>
    </recommendedName>
</protein>
<name>A0ABR2HMA6_9EUKA</name>
<keyword evidence="2" id="KW-1185">Reference proteome</keyword>
<dbReference type="EMBL" id="JAPFFF010000026">
    <property type="protein sequence ID" value="KAK8849281.1"/>
    <property type="molecule type" value="Genomic_DNA"/>
</dbReference>
<evidence type="ECO:0000313" key="2">
    <source>
        <dbReference type="Proteomes" id="UP001470230"/>
    </source>
</evidence>
<accession>A0ABR2HMA6</accession>
<dbReference type="InterPro" id="IPR032710">
    <property type="entry name" value="NTF2-like_dom_sf"/>
</dbReference>
<evidence type="ECO:0008006" key="3">
    <source>
        <dbReference type="Google" id="ProtNLM"/>
    </source>
</evidence>
<reference evidence="1 2" key="1">
    <citation type="submission" date="2024-04" db="EMBL/GenBank/DDBJ databases">
        <title>Tritrichomonas musculus Genome.</title>
        <authorList>
            <person name="Alves-Ferreira E."/>
            <person name="Grigg M."/>
            <person name="Lorenzi H."/>
            <person name="Galac M."/>
        </authorList>
    </citation>
    <scope>NUCLEOTIDE SEQUENCE [LARGE SCALE GENOMIC DNA]</scope>
    <source>
        <strain evidence="1 2">EAF2021</strain>
    </source>
</reference>